<dbReference type="Proteomes" id="UP000317046">
    <property type="component" value="Unassembled WGS sequence"/>
</dbReference>
<sequence length="132" mass="14424">MLRGVATVNVYAADHAAASRWYAELLGIEPYFERPGYHEFRIGDHGQELGIIDRRYAPEGEPDAPGGAVVHWHVDDLTGAVDRLLALGATLRQPITERGAGFVTASVVDPFGNVLGVMTNPHYLEMLARDRA</sequence>
<dbReference type="InterPro" id="IPR029068">
    <property type="entry name" value="Glyas_Bleomycin-R_OHBP_Dase"/>
</dbReference>
<dbReference type="InterPro" id="IPR037523">
    <property type="entry name" value="VOC_core"/>
</dbReference>
<protein>
    <submittedName>
        <fullName evidence="2">Glyoxalase</fullName>
    </submittedName>
</protein>
<dbReference type="Gene3D" id="3.10.180.10">
    <property type="entry name" value="2,3-Dihydroxybiphenyl 1,2-Dioxygenase, domain 1"/>
    <property type="match status" value="1"/>
</dbReference>
<name>A0A4Y3KUA9_9CELL</name>
<dbReference type="EMBL" id="BJLR01000006">
    <property type="protein sequence ID" value="GEA86540.1"/>
    <property type="molecule type" value="Genomic_DNA"/>
</dbReference>
<accession>A0A4Y3KUA9</accession>
<dbReference type="PANTHER" id="PTHR33993">
    <property type="entry name" value="GLYOXALASE-RELATED"/>
    <property type="match status" value="1"/>
</dbReference>
<evidence type="ECO:0000313" key="3">
    <source>
        <dbReference type="Proteomes" id="UP000317046"/>
    </source>
</evidence>
<dbReference type="InterPro" id="IPR041581">
    <property type="entry name" value="Glyoxalase_6"/>
</dbReference>
<evidence type="ECO:0000259" key="1">
    <source>
        <dbReference type="PROSITE" id="PS51819"/>
    </source>
</evidence>
<dbReference type="AlphaFoldDB" id="A0A4Y3KUA9"/>
<dbReference type="SUPFAM" id="SSF54593">
    <property type="entry name" value="Glyoxalase/Bleomycin resistance protein/Dihydroxybiphenyl dioxygenase"/>
    <property type="match status" value="1"/>
</dbReference>
<feature type="domain" description="VOC" evidence="1">
    <location>
        <begin position="4"/>
        <end position="120"/>
    </location>
</feature>
<dbReference type="PROSITE" id="PS51819">
    <property type="entry name" value="VOC"/>
    <property type="match status" value="1"/>
</dbReference>
<reference evidence="2" key="1">
    <citation type="submission" date="2019-06" db="EMBL/GenBank/DDBJ databases">
        <title>Whole genome shotgun sequence of Cellulomonas cellasea NBRC 3753.</title>
        <authorList>
            <person name="Hosoyama A."/>
            <person name="Uohara A."/>
            <person name="Ohji S."/>
            <person name="Ichikawa N."/>
        </authorList>
    </citation>
    <scope>NUCLEOTIDE SEQUENCE [LARGE SCALE GENOMIC DNA]</scope>
    <source>
        <strain evidence="2">NBRC 3753</strain>
    </source>
</reference>
<dbReference type="Pfam" id="PF18029">
    <property type="entry name" value="Glyoxalase_6"/>
    <property type="match status" value="1"/>
</dbReference>
<dbReference type="RefSeq" id="WP_034626027.1">
    <property type="nucleotide sequence ID" value="NZ_BJLR01000006.1"/>
</dbReference>
<comment type="caution">
    <text evidence="2">The sequence shown here is derived from an EMBL/GenBank/DDBJ whole genome shotgun (WGS) entry which is preliminary data.</text>
</comment>
<gene>
    <name evidence="2" type="ORF">CCE01nite_04890</name>
</gene>
<evidence type="ECO:0000313" key="2">
    <source>
        <dbReference type="EMBL" id="GEA86540.1"/>
    </source>
</evidence>
<keyword evidence="3" id="KW-1185">Reference proteome</keyword>
<proteinExistence type="predicted"/>
<dbReference type="InterPro" id="IPR052164">
    <property type="entry name" value="Anthracycline_SecMetBiosynth"/>
</dbReference>
<organism evidence="2 3">
    <name type="scientific">Cellulomonas cellasea</name>
    <dbReference type="NCBI Taxonomy" id="43670"/>
    <lineage>
        <taxon>Bacteria</taxon>
        <taxon>Bacillati</taxon>
        <taxon>Actinomycetota</taxon>
        <taxon>Actinomycetes</taxon>
        <taxon>Micrococcales</taxon>
        <taxon>Cellulomonadaceae</taxon>
        <taxon>Cellulomonas</taxon>
    </lineage>
</organism>